<dbReference type="AlphaFoldDB" id="A0A067JGQ7"/>
<evidence type="ECO:0000313" key="1">
    <source>
        <dbReference type="EMBL" id="KDP21993.1"/>
    </source>
</evidence>
<reference evidence="1 2" key="1">
    <citation type="journal article" date="2014" name="PLoS ONE">
        <title>Global Analysis of Gene Expression Profiles in Physic Nut (Jatropha curcas L.) Seedlings Exposed to Salt Stress.</title>
        <authorList>
            <person name="Zhang L."/>
            <person name="Zhang C."/>
            <person name="Wu P."/>
            <person name="Chen Y."/>
            <person name="Li M."/>
            <person name="Jiang H."/>
            <person name="Wu G."/>
        </authorList>
    </citation>
    <scope>NUCLEOTIDE SEQUENCE [LARGE SCALE GENOMIC DNA]</scope>
    <source>
        <strain evidence="2">cv. GZQX0401</strain>
        <tissue evidence="1">Young leaves</tissue>
    </source>
</reference>
<keyword evidence="2" id="KW-1185">Reference proteome</keyword>
<accession>A0A067JGQ7</accession>
<gene>
    <name evidence="1" type="ORF">JCGZ_02883</name>
</gene>
<protein>
    <submittedName>
        <fullName evidence="1">Uncharacterized protein</fullName>
    </submittedName>
</protein>
<proteinExistence type="predicted"/>
<evidence type="ECO:0000313" key="2">
    <source>
        <dbReference type="Proteomes" id="UP000027138"/>
    </source>
</evidence>
<organism evidence="1 2">
    <name type="scientific">Jatropha curcas</name>
    <name type="common">Barbados nut</name>
    <dbReference type="NCBI Taxonomy" id="180498"/>
    <lineage>
        <taxon>Eukaryota</taxon>
        <taxon>Viridiplantae</taxon>
        <taxon>Streptophyta</taxon>
        <taxon>Embryophyta</taxon>
        <taxon>Tracheophyta</taxon>
        <taxon>Spermatophyta</taxon>
        <taxon>Magnoliopsida</taxon>
        <taxon>eudicotyledons</taxon>
        <taxon>Gunneridae</taxon>
        <taxon>Pentapetalae</taxon>
        <taxon>rosids</taxon>
        <taxon>fabids</taxon>
        <taxon>Malpighiales</taxon>
        <taxon>Euphorbiaceae</taxon>
        <taxon>Crotonoideae</taxon>
        <taxon>Jatropheae</taxon>
        <taxon>Jatropha</taxon>
    </lineage>
</organism>
<name>A0A067JGQ7_JATCU</name>
<dbReference type="EMBL" id="KK915504">
    <property type="protein sequence ID" value="KDP21993.1"/>
    <property type="molecule type" value="Genomic_DNA"/>
</dbReference>
<dbReference type="Proteomes" id="UP000027138">
    <property type="component" value="Unassembled WGS sequence"/>
</dbReference>
<sequence>MLLVPFSDEPSQGLARLRSLLASNMPLATFPPISGQVSSGSDCVGALLLLSVILTRKFQLSAYFAARGYEVVRLQIFNAQTKRLKHPSLADVDQYDLPSEGNERSNSHAQPKHVSCFSTIAAAASAAANQNTTFDFAPPPLLPMTADPFGRFR</sequence>